<name>A0A329MG86_9BACL</name>
<dbReference type="GO" id="GO:0008840">
    <property type="term" value="F:4-hydroxy-tetrahydrodipicolinate synthase activity"/>
    <property type="evidence" value="ECO:0007669"/>
    <property type="project" value="TreeGrafter"/>
</dbReference>
<dbReference type="AlphaFoldDB" id="A0A329MG86"/>
<keyword evidence="2" id="KW-0456">Lyase</keyword>
<dbReference type="SMART" id="SM01130">
    <property type="entry name" value="DHDPS"/>
    <property type="match status" value="1"/>
</dbReference>
<dbReference type="SUPFAM" id="SSF51569">
    <property type="entry name" value="Aldolase"/>
    <property type="match status" value="1"/>
</dbReference>
<evidence type="ECO:0000256" key="2">
    <source>
        <dbReference type="ARBA" id="ARBA00023239"/>
    </source>
</evidence>
<comment type="similarity">
    <text evidence="1">Belongs to the DapA family.</text>
</comment>
<evidence type="ECO:0008006" key="5">
    <source>
        <dbReference type="Google" id="ProtNLM"/>
    </source>
</evidence>
<dbReference type="EMBL" id="QMFB01000014">
    <property type="protein sequence ID" value="RAV18915.1"/>
    <property type="molecule type" value="Genomic_DNA"/>
</dbReference>
<evidence type="ECO:0000256" key="1">
    <source>
        <dbReference type="ARBA" id="ARBA00007592"/>
    </source>
</evidence>
<sequence length="352" mass="39380">MFEYSEESKFRQIFVPGKARLGRRTGGTSSQRNEAWGEKAVKDDSERVFKHALTLKEDKPLNNTDYQKFTGVFSLLLTPFRSNKEIDWDVYEKYVNWQLSFQPAGLFAVCGSSEMKWLTLEERLELARRAVYLAGSTPVVATANLEPNPDDHPDELRRMIETGVSGVVLVPPNGMGEDQRRLHAYMANMADLAGCPVILYEWPLVHPYRVDPEIYRELVSSHGVLGLKDTTCTLEGISQKVNAAPDSIVYQANTPYLLESVPLGIKGVMAIVSAASGKTVIDFWNAAMREEPEASALHNKLVYLDALLRFSYPASAKYLASLQGIPIETYCRADSALTEEARKAMDVWHGHS</sequence>
<comment type="caution">
    <text evidence="3">The sequence shown here is derived from an EMBL/GenBank/DDBJ whole genome shotgun (WGS) entry which is preliminary data.</text>
</comment>
<accession>A0A329MG86</accession>
<proteinExistence type="inferred from homology"/>
<dbReference type="Proteomes" id="UP000250369">
    <property type="component" value="Unassembled WGS sequence"/>
</dbReference>
<reference evidence="3 4" key="1">
    <citation type="journal article" date="2009" name="Int. J. Syst. Evol. Microbiol.">
        <title>Paenibacillus contaminans sp. nov., isolated from a contaminated laboratory plate.</title>
        <authorList>
            <person name="Chou J.H."/>
            <person name="Lee J.H."/>
            <person name="Lin M.C."/>
            <person name="Chang P.S."/>
            <person name="Arun A.B."/>
            <person name="Young C.C."/>
            <person name="Chen W.M."/>
        </authorList>
    </citation>
    <scope>NUCLEOTIDE SEQUENCE [LARGE SCALE GENOMIC DNA]</scope>
    <source>
        <strain evidence="3 4">CKOBP-6</strain>
    </source>
</reference>
<dbReference type="PANTHER" id="PTHR12128">
    <property type="entry name" value="DIHYDRODIPICOLINATE SYNTHASE"/>
    <property type="match status" value="1"/>
</dbReference>
<gene>
    <name evidence="3" type="ORF">DQG23_22430</name>
</gene>
<dbReference type="InterPro" id="IPR013785">
    <property type="entry name" value="Aldolase_TIM"/>
</dbReference>
<dbReference type="CDD" id="cd00408">
    <property type="entry name" value="DHDPS-like"/>
    <property type="match status" value="1"/>
</dbReference>
<organism evidence="3 4">
    <name type="scientific">Paenibacillus contaminans</name>
    <dbReference type="NCBI Taxonomy" id="450362"/>
    <lineage>
        <taxon>Bacteria</taxon>
        <taxon>Bacillati</taxon>
        <taxon>Bacillota</taxon>
        <taxon>Bacilli</taxon>
        <taxon>Bacillales</taxon>
        <taxon>Paenibacillaceae</taxon>
        <taxon>Paenibacillus</taxon>
    </lineage>
</organism>
<dbReference type="Gene3D" id="3.20.20.70">
    <property type="entry name" value="Aldolase class I"/>
    <property type="match status" value="1"/>
</dbReference>
<evidence type="ECO:0000313" key="3">
    <source>
        <dbReference type="EMBL" id="RAV18915.1"/>
    </source>
</evidence>
<dbReference type="PANTHER" id="PTHR12128:SF66">
    <property type="entry name" value="4-HYDROXY-2-OXOGLUTARATE ALDOLASE, MITOCHONDRIAL"/>
    <property type="match status" value="1"/>
</dbReference>
<protein>
    <recommendedName>
        <fullName evidence="5">Dihydrodipicolinate synthase family protein</fullName>
    </recommendedName>
</protein>
<dbReference type="InterPro" id="IPR002220">
    <property type="entry name" value="DapA-like"/>
</dbReference>
<keyword evidence="4" id="KW-1185">Reference proteome</keyword>
<dbReference type="Pfam" id="PF00701">
    <property type="entry name" value="DHDPS"/>
    <property type="match status" value="1"/>
</dbReference>
<evidence type="ECO:0000313" key="4">
    <source>
        <dbReference type="Proteomes" id="UP000250369"/>
    </source>
</evidence>